<dbReference type="GO" id="GO:0080120">
    <property type="term" value="P:CAAX-box protein maturation"/>
    <property type="evidence" value="ECO:0007669"/>
    <property type="project" value="UniProtKB-ARBA"/>
</dbReference>
<dbReference type="GO" id="GO:0004175">
    <property type="term" value="F:endopeptidase activity"/>
    <property type="evidence" value="ECO:0007669"/>
    <property type="project" value="UniProtKB-ARBA"/>
</dbReference>
<keyword evidence="1" id="KW-1133">Transmembrane helix</keyword>
<keyword evidence="3" id="KW-0378">Hydrolase</keyword>
<dbReference type="Proteomes" id="UP001223261">
    <property type="component" value="Chromosome"/>
</dbReference>
<keyword evidence="1" id="KW-0812">Transmembrane</keyword>
<keyword evidence="3" id="KW-0645">Protease</keyword>
<name>A0AAX3W7G6_MAMLE</name>
<evidence type="ECO:0000313" key="4">
    <source>
        <dbReference type="Proteomes" id="UP001223261"/>
    </source>
</evidence>
<sequence length="201" mass="23165">MKKQINAQLIWFISSFVLFHILLFIMKGEKEVFWYLYTGIMLIAGISYIFYQREIKSKRLLQSIGYGLIGAIFLVLLQLLLSLIYSGLSYEALFKELMRAGVFYKWQMLVTIVIAIPCHELYIRTILQNQLQQKLSQPIIAIVIASLASSSLFLYLGNIPIFVFILLAQLILSTLYFYTKRIITSYIAQVAAIIILVIIFS</sequence>
<evidence type="ECO:0000259" key="2">
    <source>
        <dbReference type="Pfam" id="PF02517"/>
    </source>
</evidence>
<dbReference type="AlphaFoldDB" id="A0AAX3W7G6"/>
<feature type="transmembrane region" description="Helical" evidence="1">
    <location>
        <begin position="63"/>
        <end position="86"/>
    </location>
</feature>
<protein>
    <submittedName>
        <fullName evidence="3">CPBP family glutamic-type intramembrane protease</fullName>
        <ecNumber evidence="3">3.4.-.-</ecNumber>
    </submittedName>
</protein>
<feature type="domain" description="CAAX prenyl protease 2/Lysostaphin resistance protein A-like" evidence="2">
    <location>
        <begin position="105"/>
        <end position="190"/>
    </location>
</feature>
<dbReference type="EMBL" id="CP118848">
    <property type="protein sequence ID" value="WHI60960.1"/>
    <property type="molecule type" value="Genomic_DNA"/>
</dbReference>
<feature type="transmembrane region" description="Helical" evidence="1">
    <location>
        <begin position="183"/>
        <end position="200"/>
    </location>
</feature>
<feature type="transmembrane region" description="Helical" evidence="1">
    <location>
        <begin position="106"/>
        <end position="123"/>
    </location>
</feature>
<feature type="transmembrane region" description="Helical" evidence="1">
    <location>
        <begin position="135"/>
        <end position="155"/>
    </location>
</feature>
<dbReference type="EC" id="3.4.-.-" evidence="3"/>
<dbReference type="Pfam" id="PF02517">
    <property type="entry name" value="Rce1-like"/>
    <property type="match status" value="1"/>
</dbReference>
<feature type="transmembrane region" description="Helical" evidence="1">
    <location>
        <begin position="161"/>
        <end position="178"/>
    </location>
</feature>
<dbReference type="InterPro" id="IPR003675">
    <property type="entry name" value="Rce1/LyrA-like_dom"/>
</dbReference>
<feature type="transmembrane region" description="Helical" evidence="1">
    <location>
        <begin position="32"/>
        <end position="51"/>
    </location>
</feature>
<gene>
    <name evidence="3" type="ORF">PYH69_04825</name>
</gene>
<dbReference type="GO" id="GO:0006508">
    <property type="term" value="P:proteolysis"/>
    <property type="evidence" value="ECO:0007669"/>
    <property type="project" value="UniProtKB-KW"/>
</dbReference>
<organism evidence="3 4">
    <name type="scientific">Mammaliicoccus lentus</name>
    <name type="common">Staphylococcus lentus</name>
    <dbReference type="NCBI Taxonomy" id="42858"/>
    <lineage>
        <taxon>Bacteria</taxon>
        <taxon>Bacillati</taxon>
        <taxon>Bacillota</taxon>
        <taxon>Bacilli</taxon>
        <taxon>Bacillales</taxon>
        <taxon>Staphylococcaceae</taxon>
        <taxon>Mammaliicoccus</taxon>
    </lineage>
</organism>
<feature type="transmembrane region" description="Helical" evidence="1">
    <location>
        <begin position="9"/>
        <end position="26"/>
    </location>
</feature>
<evidence type="ECO:0000256" key="1">
    <source>
        <dbReference type="SAM" id="Phobius"/>
    </source>
</evidence>
<accession>A0AAX3W7G6</accession>
<dbReference type="RefSeq" id="WP_282862783.1">
    <property type="nucleotide sequence ID" value="NZ_CP118848.1"/>
</dbReference>
<evidence type="ECO:0000313" key="3">
    <source>
        <dbReference type="EMBL" id="WHI60960.1"/>
    </source>
</evidence>
<proteinExistence type="predicted"/>
<reference evidence="3" key="1">
    <citation type="journal article" date="2023" name="Antibiotics">
        <title>Prevalence and Molecular Characterization of Methicillin-Resistant Staphylococci (MRS) and Mammaliicocci (MRM) in Dromedary Camels from Algeria: First Detection of SCCmec-mecC Hybrid in Methicillin-Resistant Mammaliicoccus lentus.</title>
        <authorList>
            <person name="Belhout C."/>
            <person name="Boyen F."/>
            <person name="Vereecke N."/>
            <person name="Theuns S."/>
            <person name="Taibi N."/>
            <person name="Stegger M."/>
            <person name="de la Fe-Rodriguez P.Y."/>
            <person name="Bouayad L."/>
            <person name="Elgroud R."/>
            <person name="Butaye P."/>
        </authorList>
    </citation>
    <scope>NUCLEOTIDE SEQUENCE</scope>
    <source>
        <strain evidence="3">7048</strain>
    </source>
</reference>
<keyword evidence="1" id="KW-0472">Membrane</keyword>